<dbReference type="AlphaFoldDB" id="A0A9J6BFY4"/>
<comment type="caution">
    <text evidence="2">The sequence shown here is derived from an EMBL/GenBank/DDBJ whole genome shotgun (WGS) entry which is preliminary data.</text>
</comment>
<gene>
    <name evidence="2" type="ORF">PVAND_016719</name>
</gene>
<organism evidence="2 3">
    <name type="scientific">Polypedilum vanderplanki</name>
    <name type="common">Sleeping chironomid midge</name>
    <dbReference type="NCBI Taxonomy" id="319348"/>
    <lineage>
        <taxon>Eukaryota</taxon>
        <taxon>Metazoa</taxon>
        <taxon>Ecdysozoa</taxon>
        <taxon>Arthropoda</taxon>
        <taxon>Hexapoda</taxon>
        <taxon>Insecta</taxon>
        <taxon>Pterygota</taxon>
        <taxon>Neoptera</taxon>
        <taxon>Endopterygota</taxon>
        <taxon>Diptera</taxon>
        <taxon>Nematocera</taxon>
        <taxon>Chironomoidea</taxon>
        <taxon>Chironomidae</taxon>
        <taxon>Chironominae</taxon>
        <taxon>Polypedilum</taxon>
        <taxon>Polypedilum</taxon>
    </lineage>
</organism>
<evidence type="ECO:0000313" key="2">
    <source>
        <dbReference type="EMBL" id="KAG5668793.1"/>
    </source>
</evidence>
<feature type="region of interest" description="Disordered" evidence="1">
    <location>
        <begin position="1"/>
        <end position="44"/>
    </location>
</feature>
<keyword evidence="3" id="KW-1185">Reference proteome</keyword>
<name>A0A9J6BFY4_POLVA</name>
<protein>
    <submittedName>
        <fullName evidence="2">Uncharacterized protein</fullName>
    </submittedName>
</protein>
<proteinExistence type="predicted"/>
<accession>A0A9J6BFY4</accession>
<feature type="compositionally biased region" description="Low complexity" evidence="1">
    <location>
        <begin position="1"/>
        <end position="34"/>
    </location>
</feature>
<dbReference type="EMBL" id="JADBJN010000004">
    <property type="protein sequence ID" value="KAG5668793.1"/>
    <property type="molecule type" value="Genomic_DNA"/>
</dbReference>
<sequence>MRGSMQQQPQINDQNLQNSQINNNSQQQTNTQQKQADRSDMTPEEQEASLTCKSVINYLILPYTCCTYPQPRVHGTKAEICKTECEKSTDPLCFNLCLNKNLKLFNENKTMQIDGWVEIFIAGFYDECGSKDAWMEILKNSAKKCSEKLLSEEDKRFSVDLLQLMGYGQRCMFVENFLACPNPSDREMCKKTFDFFTEENGCFKKVGQFIQVGTFWMRKKIKY</sequence>
<reference evidence="2" key="1">
    <citation type="submission" date="2021-03" db="EMBL/GenBank/DDBJ databases">
        <title>Chromosome level genome of the anhydrobiotic midge Polypedilum vanderplanki.</title>
        <authorList>
            <person name="Yoshida Y."/>
            <person name="Kikawada T."/>
            <person name="Gusev O."/>
        </authorList>
    </citation>
    <scope>NUCLEOTIDE SEQUENCE</scope>
    <source>
        <strain evidence="2">NIAS01</strain>
        <tissue evidence="2">Whole body or cell culture</tissue>
    </source>
</reference>
<evidence type="ECO:0000313" key="3">
    <source>
        <dbReference type="Proteomes" id="UP001107558"/>
    </source>
</evidence>
<dbReference type="Proteomes" id="UP001107558">
    <property type="component" value="Chromosome 4"/>
</dbReference>
<evidence type="ECO:0000256" key="1">
    <source>
        <dbReference type="SAM" id="MobiDB-lite"/>
    </source>
</evidence>